<reference evidence="3" key="3">
    <citation type="submission" date="2025-09" db="UniProtKB">
        <authorList>
            <consortium name="Ensembl"/>
        </authorList>
    </citation>
    <scope>IDENTIFICATION</scope>
</reference>
<dbReference type="AlphaFoldDB" id="A0A8C3MH66"/>
<keyword evidence="1" id="KW-0443">Lipid metabolism</keyword>
<dbReference type="InterPro" id="IPR002347">
    <property type="entry name" value="SDR_fam"/>
</dbReference>
<dbReference type="Proteomes" id="UP000694382">
    <property type="component" value="Chromosome Z"/>
</dbReference>
<dbReference type="InterPro" id="IPR036291">
    <property type="entry name" value="NAD(P)-bd_dom_sf"/>
</dbReference>
<dbReference type="GO" id="GO:0047045">
    <property type="term" value="F:testosterone dehydrogenase (NADP+) activity"/>
    <property type="evidence" value="ECO:0007669"/>
    <property type="project" value="TreeGrafter"/>
</dbReference>
<dbReference type="SUPFAM" id="SSF51735">
    <property type="entry name" value="NAD(P)-binding Rossmann-fold domains"/>
    <property type="match status" value="1"/>
</dbReference>
<keyword evidence="1" id="KW-0444">Lipid biosynthesis</keyword>
<keyword evidence="1" id="KW-0752">Steroid biosynthesis</keyword>
<evidence type="ECO:0000313" key="4">
    <source>
        <dbReference type="Proteomes" id="UP000694382"/>
    </source>
</evidence>
<proteinExistence type="predicted"/>
<reference evidence="3" key="2">
    <citation type="submission" date="2025-08" db="UniProtKB">
        <authorList>
            <consortium name="Ensembl"/>
        </authorList>
    </citation>
    <scope>IDENTIFICATION</scope>
</reference>
<dbReference type="Pfam" id="PF00106">
    <property type="entry name" value="adh_short"/>
    <property type="match status" value="1"/>
</dbReference>
<keyword evidence="2" id="KW-0560">Oxidoreductase</keyword>
<sequence length="233" mass="25778">MEVFQHQLFSLVGALICFCSMGEWAVVTGAGDGIGKVFLAGWSLVLGFSLVTELATDQKVKVIQAVFTKNSVYENIEKDLKDLSTAVLVSNVGILHNPLPSHFLNGFLFCYFLLDCVNCNIISVPGRYVTPSYLQKVLILNLSSGSSTFPCPVYMMYTATKVNLSHLLLQPLQAEYKAKINIMQIVIPYGVSAPMTMYQNPGVITKTAEKFLSESLEYVTFGDRFLDVSPMKF</sequence>
<keyword evidence="4" id="KW-1185">Reference proteome</keyword>
<dbReference type="PANTHER" id="PTHR43899">
    <property type="entry name" value="RH59310P"/>
    <property type="match status" value="1"/>
</dbReference>
<reference evidence="3" key="1">
    <citation type="submission" date="2020-02" db="EMBL/GenBank/DDBJ databases">
        <authorList>
            <person name="Enbody D E."/>
            <person name="Pettersson E M."/>
        </authorList>
    </citation>
    <scope>NUCLEOTIDE SEQUENCE [LARGE SCALE GENOMIC DNA]</scope>
</reference>
<dbReference type="InterPro" id="IPR051019">
    <property type="entry name" value="VLCFA-Steroid_DH"/>
</dbReference>
<dbReference type="PANTHER" id="PTHR43899:SF7">
    <property type="entry name" value="17-BETA-HYDROXYSTEROID DEHYDROGENASE TYPE 3"/>
    <property type="match status" value="1"/>
</dbReference>
<protein>
    <submittedName>
        <fullName evidence="3">Uncharacterized protein</fullName>
    </submittedName>
</protein>
<dbReference type="GO" id="GO:0006694">
    <property type="term" value="P:steroid biosynthetic process"/>
    <property type="evidence" value="ECO:0007669"/>
    <property type="project" value="UniProtKB-KW"/>
</dbReference>
<dbReference type="Ensembl" id="ENSCPVT00000006594.2">
    <property type="protein sequence ID" value="ENSCPVP00000006354.1"/>
    <property type="gene ID" value="ENSCPVG00000004638.2"/>
</dbReference>
<dbReference type="GO" id="GO:0005783">
    <property type="term" value="C:endoplasmic reticulum"/>
    <property type="evidence" value="ECO:0007669"/>
    <property type="project" value="TreeGrafter"/>
</dbReference>
<name>A0A8C3MH66_GEOPR</name>
<evidence type="ECO:0000313" key="3">
    <source>
        <dbReference type="Ensembl" id="ENSCPVP00000006354.1"/>
    </source>
</evidence>
<evidence type="ECO:0000256" key="2">
    <source>
        <dbReference type="ARBA" id="ARBA00023002"/>
    </source>
</evidence>
<dbReference type="Gene3D" id="3.40.50.720">
    <property type="entry name" value="NAD(P)-binding Rossmann-like Domain"/>
    <property type="match status" value="1"/>
</dbReference>
<accession>A0A8C3MH66</accession>
<organism evidence="3 4">
    <name type="scientific">Geospiza parvula</name>
    <name type="common">Small tree-finch</name>
    <name type="synonym">Camarhynchus parvulus</name>
    <dbReference type="NCBI Taxonomy" id="87175"/>
    <lineage>
        <taxon>Eukaryota</taxon>
        <taxon>Metazoa</taxon>
        <taxon>Chordata</taxon>
        <taxon>Craniata</taxon>
        <taxon>Vertebrata</taxon>
        <taxon>Euteleostomi</taxon>
        <taxon>Archelosauria</taxon>
        <taxon>Archosauria</taxon>
        <taxon>Dinosauria</taxon>
        <taxon>Saurischia</taxon>
        <taxon>Theropoda</taxon>
        <taxon>Coelurosauria</taxon>
        <taxon>Aves</taxon>
        <taxon>Neognathae</taxon>
        <taxon>Neoaves</taxon>
        <taxon>Telluraves</taxon>
        <taxon>Australaves</taxon>
        <taxon>Passeriformes</taxon>
        <taxon>Thraupidae</taxon>
        <taxon>Camarhynchus</taxon>
    </lineage>
</organism>
<evidence type="ECO:0000256" key="1">
    <source>
        <dbReference type="ARBA" id="ARBA00022955"/>
    </source>
</evidence>